<evidence type="ECO:0000313" key="5">
    <source>
        <dbReference type="Proteomes" id="UP001202961"/>
    </source>
</evidence>
<accession>A0ABT0U423</accession>
<dbReference type="SUPFAM" id="SSF50156">
    <property type="entry name" value="PDZ domain-like"/>
    <property type="match status" value="2"/>
</dbReference>
<dbReference type="PANTHER" id="PTHR42837:SF2">
    <property type="entry name" value="MEMBRANE METALLOPROTEASE ARASP2, CHLOROPLASTIC-RELATED"/>
    <property type="match status" value="1"/>
</dbReference>
<evidence type="ECO:0000313" key="4">
    <source>
        <dbReference type="EMBL" id="MCM2371183.1"/>
    </source>
</evidence>
<feature type="domain" description="PDZ" evidence="3">
    <location>
        <begin position="92"/>
        <end position="177"/>
    </location>
</feature>
<feature type="region of interest" description="Disordered" evidence="2">
    <location>
        <begin position="198"/>
        <end position="240"/>
    </location>
</feature>
<protein>
    <submittedName>
        <fullName evidence="4">PDZ domain-containing protein</fullName>
    </submittedName>
</protein>
<dbReference type="SMART" id="SM00228">
    <property type="entry name" value="PDZ"/>
    <property type="match status" value="2"/>
</dbReference>
<feature type="compositionally biased region" description="Basic and acidic residues" evidence="2">
    <location>
        <begin position="91"/>
        <end position="100"/>
    </location>
</feature>
<feature type="region of interest" description="Disordered" evidence="2">
    <location>
        <begin position="317"/>
        <end position="439"/>
    </location>
</feature>
<dbReference type="InterPro" id="IPR004387">
    <property type="entry name" value="Pept_M50_Zn"/>
</dbReference>
<comment type="caution">
    <text evidence="4">The sequence shown here is derived from an EMBL/GenBank/DDBJ whole genome shotgun (WGS) entry which is preliminary data.</text>
</comment>
<evidence type="ECO:0000256" key="2">
    <source>
        <dbReference type="SAM" id="MobiDB-lite"/>
    </source>
</evidence>
<feature type="region of interest" description="Disordered" evidence="2">
    <location>
        <begin position="51"/>
        <end position="102"/>
    </location>
</feature>
<dbReference type="Proteomes" id="UP001202961">
    <property type="component" value="Unassembled WGS sequence"/>
</dbReference>
<keyword evidence="5" id="KW-1185">Reference proteome</keyword>
<gene>
    <name evidence="4" type="ORF">NB063_11260</name>
</gene>
<comment type="cofactor">
    <cofactor evidence="1">
        <name>Zn(2+)</name>
        <dbReference type="ChEBI" id="CHEBI:29105"/>
    </cofactor>
</comment>
<feature type="domain" description="PDZ" evidence="3">
    <location>
        <begin position="219"/>
        <end position="308"/>
    </location>
</feature>
<dbReference type="InterPro" id="IPR041489">
    <property type="entry name" value="PDZ_6"/>
</dbReference>
<evidence type="ECO:0000256" key="1">
    <source>
        <dbReference type="ARBA" id="ARBA00001947"/>
    </source>
</evidence>
<dbReference type="EMBL" id="JAMQBK010000029">
    <property type="protein sequence ID" value="MCM2371183.1"/>
    <property type="molecule type" value="Genomic_DNA"/>
</dbReference>
<evidence type="ECO:0000259" key="3">
    <source>
        <dbReference type="PROSITE" id="PS50106"/>
    </source>
</evidence>
<proteinExistence type="predicted"/>
<dbReference type="RefSeq" id="WP_250928820.1">
    <property type="nucleotide sequence ID" value="NZ_JAMQBK010000029.1"/>
</dbReference>
<dbReference type="Pfam" id="PF13180">
    <property type="entry name" value="PDZ_2"/>
    <property type="match status" value="1"/>
</dbReference>
<sequence length="439" mass="45090">MFVSVSSKKSRSVVLTFVGVVLLVVVQGAFCQPASAQRLMERLRARIEARRVPQPPAEQPQTPASSEGNRVLATPVPRQGNGKQNAADAKSSADAKRDQDAAPTFGIEVSPVAAGTYRGLQVLGFTPDSKAPSVGIRPGDVIVSIDGIRTDSVEAVAAAQRRVEAGAQAVVHILRNGRLYQTKLATIAGPVSVLTDDLAGDTERRPDDSSSGEARSAAKPPLDRSKQGPTLAQPRASLGVEARDASPLRGVLVAIVNAGMAGEIAGLKPNDRIVSVSGRLIRDTNGLLREIALLNPGDSVTLGVVRGDSIREIEVEMGGPGGVPARAATGPVDESAGGSVLERAETVAPSQPASETDPKPATGESLLGGLGSTLGSLFSGGQSGANEDAKGKETSGAKPGESELPPPQQNDETDASPLDPLALPEDGFGIDILPPPVEN</sequence>
<dbReference type="PANTHER" id="PTHR42837">
    <property type="entry name" value="REGULATOR OF SIGMA-E PROTEASE RSEP"/>
    <property type="match status" value="1"/>
</dbReference>
<reference evidence="4 5" key="1">
    <citation type="journal article" date="2022" name="Syst. Appl. Microbiol.">
        <title>Rhodopirellula aestuarii sp. nov., a novel member of the genus Rhodopirellula isolated from brackish sediments collected in the Tagus River estuary, Portugal.</title>
        <authorList>
            <person name="Vitorino I.R."/>
            <person name="Klimek D."/>
            <person name="Calusinska M."/>
            <person name="Lobo-da-Cunha A."/>
            <person name="Vasconcelos V."/>
            <person name="Lage O.M."/>
        </authorList>
    </citation>
    <scope>NUCLEOTIDE SEQUENCE [LARGE SCALE GENOMIC DNA]</scope>
    <source>
        <strain evidence="4 5">ICT_H3.1</strain>
    </source>
</reference>
<dbReference type="InterPro" id="IPR036034">
    <property type="entry name" value="PDZ_sf"/>
</dbReference>
<dbReference type="Pfam" id="PF17820">
    <property type="entry name" value="PDZ_6"/>
    <property type="match status" value="1"/>
</dbReference>
<organism evidence="4 5">
    <name type="scientific">Aporhodopirellula aestuarii</name>
    <dbReference type="NCBI Taxonomy" id="2950107"/>
    <lineage>
        <taxon>Bacteria</taxon>
        <taxon>Pseudomonadati</taxon>
        <taxon>Planctomycetota</taxon>
        <taxon>Planctomycetia</taxon>
        <taxon>Pirellulales</taxon>
        <taxon>Pirellulaceae</taxon>
        <taxon>Aporhodopirellula</taxon>
    </lineage>
</organism>
<dbReference type="PROSITE" id="PS50106">
    <property type="entry name" value="PDZ"/>
    <property type="match status" value="2"/>
</dbReference>
<dbReference type="Gene3D" id="2.30.42.10">
    <property type="match status" value="2"/>
</dbReference>
<dbReference type="InterPro" id="IPR001478">
    <property type="entry name" value="PDZ"/>
</dbReference>
<name>A0ABT0U423_9BACT</name>